<dbReference type="InterPro" id="IPR011004">
    <property type="entry name" value="Trimer_LpxA-like_sf"/>
</dbReference>
<accession>A0A1L3J4P0</accession>
<evidence type="ECO:0000313" key="6">
    <source>
        <dbReference type="Proteomes" id="UP000182510"/>
    </source>
</evidence>
<dbReference type="RefSeq" id="WP_072552767.1">
    <property type="nucleotide sequence ID" value="NZ_CP018153.1"/>
</dbReference>
<sequence>MKNKVFLFGAGGHSRSVISLLRDQGYDVLGIYDDAFDKAKEEFIHSVKILGKIENYNYPNKIILSIGDNHKREVIFRQKRDRIYMGNISHSRSFIDKSVILGRSNLIFGNTFINSNVEIADNNIINTGSIIEHEVIIGSNNHVSVGTIICGRSKIGDNCFLGAGSVINDSVSICNNVLIGSNSTVTRSIEEPGVYVGQPTRKINE</sequence>
<gene>
    <name evidence="5" type="ORF">LPB144_06680</name>
</gene>
<proteinExistence type="inferred from homology"/>
<protein>
    <recommendedName>
        <fullName evidence="4">PglD N-terminal domain-containing protein</fullName>
    </recommendedName>
</protein>
<dbReference type="Pfam" id="PF17836">
    <property type="entry name" value="PglD_N"/>
    <property type="match status" value="1"/>
</dbReference>
<dbReference type="NCBIfam" id="TIGR03570">
    <property type="entry name" value="NeuD_NnaD"/>
    <property type="match status" value="1"/>
</dbReference>
<organism evidence="5 6">
    <name type="scientific">Christiangramia salexigens</name>
    <dbReference type="NCBI Taxonomy" id="1913577"/>
    <lineage>
        <taxon>Bacteria</taxon>
        <taxon>Pseudomonadati</taxon>
        <taxon>Bacteroidota</taxon>
        <taxon>Flavobacteriia</taxon>
        <taxon>Flavobacteriales</taxon>
        <taxon>Flavobacteriaceae</taxon>
        <taxon>Christiangramia</taxon>
    </lineage>
</organism>
<dbReference type="CDD" id="cd03360">
    <property type="entry name" value="LbH_AT_putative"/>
    <property type="match status" value="1"/>
</dbReference>
<dbReference type="InterPro" id="IPR001451">
    <property type="entry name" value="Hexapep"/>
</dbReference>
<dbReference type="InterPro" id="IPR020019">
    <property type="entry name" value="AcTrfase_PglD-like"/>
</dbReference>
<feature type="active site" description="Proton acceptor" evidence="2">
    <location>
        <position position="133"/>
    </location>
</feature>
<feature type="site" description="Increases basicity of active site His" evidence="2">
    <location>
        <position position="134"/>
    </location>
</feature>
<feature type="binding site" evidence="3">
    <location>
        <position position="142"/>
    </location>
    <ligand>
        <name>acetyl-CoA</name>
        <dbReference type="ChEBI" id="CHEBI:57288"/>
    </ligand>
</feature>
<evidence type="ECO:0000256" key="2">
    <source>
        <dbReference type="PIRSR" id="PIRSR620019-1"/>
    </source>
</evidence>
<dbReference type="Gene3D" id="2.160.10.10">
    <property type="entry name" value="Hexapeptide repeat proteins"/>
    <property type="match status" value="1"/>
</dbReference>
<evidence type="ECO:0000259" key="4">
    <source>
        <dbReference type="Pfam" id="PF17836"/>
    </source>
</evidence>
<comment type="similarity">
    <text evidence="1">Belongs to the transferase hexapeptide repeat family.</text>
</comment>
<name>A0A1L3J4P0_9FLAO</name>
<dbReference type="Pfam" id="PF00132">
    <property type="entry name" value="Hexapep"/>
    <property type="match status" value="1"/>
</dbReference>
<feature type="domain" description="PglD N-terminal" evidence="4">
    <location>
        <begin position="4"/>
        <end position="78"/>
    </location>
</feature>
<dbReference type="InterPro" id="IPR041561">
    <property type="entry name" value="PglD_N"/>
</dbReference>
<dbReference type="STRING" id="1913577.LPB144_06680"/>
<dbReference type="PANTHER" id="PTHR43300">
    <property type="entry name" value="ACETYLTRANSFERASE"/>
    <property type="match status" value="1"/>
</dbReference>
<dbReference type="Proteomes" id="UP000182510">
    <property type="component" value="Chromosome"/>
</dbReference>
<keyword evidence="6" id="KW-1185">Reference proteome</keyword>
<dbReference type="AlphaFoldDB" id="A0A1L3J4P0"/>
<feature type="binding site" evidence="3">
    <location>
        <position position="67"/>
    </location>
    <ligand>
        <name>substrate</name>
    </ligand>
</feature>
<evidence type="ECO:0000256" key="3">
    <source>
        <dbReference type="PIRSR" id="PIRSR620019-2"/>
    </source>
</evidence>
<reference evidence="5 6" key="1">
    <citation type="submission" date="2016-11" db="EMBL/GenBank/DDBJ databases">
        <title>Gramella sp. LPB0144 isolated from marine environment.</title>
        <authorList>
            <person name="Kim E."/>
            <person name="Yi H."/>
        </authorList>
    </citation>
    <scope>NUCLEOTIDE SEQUENCE [LARGE SCALE GENOMIC DNA]</scope>
    <source>
        <strain evidence="5 6">LPB0144</strain>
    </source>
</reference>
<dbReference type="SUPFAM" id="SSF51161">
    <property type="entry name" value="Trimeric LpxA-like enzymes"/>
    <property type="match status" value="1"/>
</dbReference>
<dbReference type="EMBL" id="CP018153">
    <property type="protein sequence ID" value="APG60119.1"/>
    <property type="molecule type" value="Genomic_DNA"/>
</dbReference>
<dbReference type="KEGG" id="grl:LPB144_06680"/>
<dbReference type="PANTHER" id="PTHR43300:SF7">
    <property type="entry name" value="UDP-N-ACETYLBACILLOSAMINE N-ACETYLTRANSFERASE"/>
    <property type="match status" value="1"/>
</dbReference>
<dbReference type="InterPro" id="IPR050179">
    <property type="entry name" value="Trans_hexapeptide_repeat"/>
</dbReference>
<evidence type="ECO:0000313" key="5">
    <source>
        <dbReference type="EMBL" id="APG60119.1"/>
    </source>
</evidence>
<evidence type="ECO:0000256" key="1">
    <source>
        <dbReference type="ARBA" id="ARBA00007274"/>
    </source>
</evidence>
<dbReference type="Gene3D" id="3.40.50.20">
    <property type="match status" value="1"/>
</dbReference>